<dbReference type="RefSeq" id="XP_022734698.1">
    <property type="nucleotide sequence ID" value="XM_022878963.1"/>
</dbReference>
<sequence>MAHPGSNTPTANPVSIIGPHFCVPYPIELAVASKILTITDGNFLVTDSNGNIIFKVKGTFLTINDRRVLLDAAGNPIVTLKQKLISAHDRWQVFRGDSTDSSDLIFSAKRSSMFQLKSNLDVFLANNIKEDVCDFKVKGSWLERSCVIYAGESSKIVAQMQKNHTVESILTGKDKFMVTVYSNIDYAFIVALIVILDGINSTEGVGV</sequence>
<comment type="similarity">
    <text evidence="1">Belongs to the LOR family.</text>
</comment>
<gene>
    <name evidence="3" type="primary">LOC111288186</name>
</gene>
<proteinExistence type="inferred from homology"/>
<dbReference type="Gene3D" id="2.40.160.200">
    <property type="entry name" value="LURP1-related"/>
    <property type="match status" value="1"/>
</dbReference>
<reference evidence="3" key="1">
    <citation type="submission" date="2025-08" db="UniProtKB">
        <authorList>
            <consortium name="RefSeq"/>
        </authorList>
    </citation>
    <scope>IDENTIFICATION</scope>
    <source>
        <tissue evidence="3">Fruit stalk</tissue>
    </source>
</reference>
<dbReference type="OrthoDB" id="97518at2759"/>
<dbReference type="Proteomes" id="UP000515121">
    <property type="component" value="Unplaced"/>
</dbReference>
<dbReference type="InterPro" id="IPR025659">
    <property type="entry name" value="Tubby-like_C"/>
</dbReference>
<organism evidence="2 3">
    <name type="scientific">Durio zibethinus</name>
    <name type="common">Durian</name>
    <dbReference type="NCBI Taxonomy" id="66656"/>
    <lineage>
        <taxon>Eukaryota</taxon>
        <taxon>Viridiplantae</taxon>
        <taxon>Streptophyta</taxon>
        <taxon>Embryophyta</taxon>
        <taxon>Tracheophyta</taxon>
        <taxon>Spermatophyta</taxon>
        <taxon>Magnoliopsida</taxon>
        <taxon>eudicotyledons</taxon>
        <taxon>Gunneridae</taxon>
        <taxon>Pentapetalae</taxon>
        <taxon>rosids</taxon>
        <taxon>malvids</taxon>
        <taxon>Malvales</taxon>
        <taxon>Malvaceae</taxon>
        <taxon>Helicteroideae</taxon>
        <taxon>Durio</taxon>
    </lineage>
</organism>
<dbReference type="SUPFAM" id="SSF54518">
    <property type="entry name" value="Tubby C-terminal domain-like"/>
    <property type="match status" value="1"/>
</dbReference>
<evidence type="ECO:0000313" key="2">
    <source>
        <dbReference type="Proteomes" id="UP000515121"/>
    </source>
</evidence>
<dbReference type="PANTHER" id="PTHR31087">
    <property type="match status" value="1"/>
</dbReference>
<dbReference type="Pfam" id="PF04525">
    <property type="entry name" value="LOR"/>
    <property type="match status" value="1"/>
</dbReference>
<keyword evidence="2" id="KW-1185">Reference proteome</keyword>
<dbReference type="PANTHER" id="PTHR31087:SF162">
    <property type="entry name" value="PROTEIN LURP-ONE-RELATED 10-LIKE"/>
    <property type="match status" value="1"/>
</dbReference>
<protein>
    <submittedName>
        <fullName evidence="3">Protein LURP-one-related 10-like</fullName>
    </submittedName>
</protein>
<evidence type="ECO:0000256" key="1">
    <source>
        <dbReference type="ARBA" id="ARBA00005437"/>
    </source>
</evidence>
<name>A0A6P5Y2Q0_DURZI</name>
<accession>A0A6P5Y2Q0</accession>
<dbReference type="InterPro" id="IPR038595">
    <property type="entry name" value="LOR_sf"/>
</dbReference>
<dbReference type="AlphaFoldDB" id="A0A6P5Y2Q0"/>
<dbReference type="KEGG" id="dzi:111288186"/>
<dbReference type="InterPro" id="IPR007612">
    <property type="entry name" value="LOR"/>
</dbReference>
<evidence type="ECO:0000313" key="3">
    <source>
        <dbReference type="RefSeq" id="XP_022734698.1"/>
    </source>
</evidence>
<dbReference type="GeneID" id="111288186"/>